<proteinExistence type="predicted"/>
<accession>A0A4Q9QD01</accession>
<dbReference type="Proteomes" id="UP000292082">
    <property type="component" value="Unassembled WGS sequence"/>
</dbReference>
<name>A0A4Q9QD01_9APHY</name>
<sequence>MIGDSCCRYMFPEEFVWWSTCRQRAAIPCADPATHRSKRPPGPSRSQFQYCFGCVILMVRRATAWALGVGTTPPTLCRLA</sequence>
<protein>
    <submittedName>
        <fullName evidence="1">Uncharacterized protein</fullName>
    </submittedName>
</protein>
<gene>
    <name evidence="1" type="ORF">BD310DRAFT_914939</name>
</gene>
<dbReference type="EMBL" id="ML145086">
    <property type="protein sequence ID" value="TBU64604.1"/>
    <property type="molecule type" value="Genomic_DNA"/>
</dbReference>
<evidence type="ECO:0000313" key="1">
    <source>
        <dbReference type="EMBL" id="TBU64604.1"/>
    </source>
</evidence>
<evidence type="ECO:0000313" key="2">
    <source>
        <dbReference type="Proteomes" id="UP000292082"/>
    </source>
</evidence>
<reference evidence="1 2" key="1">
    <citation type="submission" date="2019-01" db="EMBL/GenBank/DDBJ databases">
        <title>Draft genome sequences of three monokaryotic isolates of the white-rot basidiomycete fungus Dichomitus squalens.</title>
        <authorList>
            <consortium name="DOE Joint Genome Institute"/>
            <person name="Lopez S.C."/>
            <person name="Andreopoulos B."/>
            <person name="Pangilinan J."/>
            <person name="Lipzen A."/>
            <person name="Riley R."/>
            <person name="Ahrendt S."/>
            <person name="Ng V."/>
            <person name="Barry K."/>
            <person name="Daum C."/>
            <person name="Grigoriev I.V."/>
            <person name="Hilden K.S."/>
            <person name="Makela M.R."/>
            <person name="de Vries R.P."/>
        </authorList>
    </citation>
    <scope>NUCLEOTIDE SEQUENCE [LARGE SCALE GENOMIC DNA]</scope>
    <source>
        <strain evidence="1 2">CBS 464.89</strain>
    </source>
</reference>
<keyword evidence="2" id="KW-1185">Reference proteome</keyword>
<organism evidence="1 2">
    <name type="scientific">Dichomitus squalens</name>
    <dbReference type="NCBI Taxonomy" id="114155"/>
    <lineage>
        <taxon>Eukaryota</taxon>
        <taxon>Fungi</taxon>
        <taxon>Dikarya</taxon>
        <taxon>Basidiomycota</taxon>
        <taxon>Agaricomycotina</taxon>
        <taxon>Agaricomycetes</taxon>
        <taxon>Polyporales</taxon>
        <taxon>Polyporaceae</taxon>
        <taxon>Dichomitus</taxon>
    </lineage>
</organism>
<dbReference type="AlphaFoldDB" id="A0A4Q9QD01"/>